<feature type="compositionally biased region" description="Basic and acidic residues" evidence="1">
    <location>
        <begin position="8"/>
        <end position="17"/>
    </location>
</feature>
<sequence>MVVGSRKKSPDSRHEVEKDEDQEQKSLEYGFFVSFSMAKGFLILESLASDAHFDRLNDQIKVLFIIEVGSADCFVEDMHEQCSLVRADMEKRSWLMSKLERLAVGEVATGYLESLRHVKEGWPKADFIEGVVTSRSH</sequence>
<comment type="caution">
    <text evidence="2">The sequence shown here is derived from an EMBL/GenBank/DDBJ whole genome shotgun (WGS) entry which is preliminary data.</text>
</comment>
<proteinExistence type="predicted"/>
<feature type="region of interest" description="Disordered" evidence="1">
    <location>
        <begin position="1"/>
        <end position="22"/>
    </location>
</feature>
<gene>
    <name evidence="2" type="ORF">Tci_052293</name>
</gene>
<organism evidence="2">
    <name type="scientific">Tanacetum cinerariifolium</name>
    <name type="common">Dalmatian daisy</name>
    <name type="synonym">Chrysanthemum cinerariifolium</name>
    <dbReference type="NCBI Taxonomy" id="118510"/>
    <lineage>
        <taxon>Eukaryota</taxon>
        <taxon>Viridiplantae</taxon>
        <taxon>Streptophyta</taxon>
        <taxon>Embryophyta</taxon>
        <taxon>Tracheophyta</taxon>
        <taxon>Spermatophyta</taxon>
        <taxon>Magnoliopsida</taxon>
        <taxon>eudicotyledons</taxon>
        <taxon>Gunneridae</taxon>
        <taxon>Pentapetalae</taxon>
        <taxon>asterids</taxon>
        <taxon>campanulids</taxon>
        <taxon>Asterales</taxon>
        <taxon>Asteraceae</taxon>
        <taxon>Asteroideae</taxon>
        <taxon>Anthemideae</taxon>
        <taxon>Anthemidinae</taxon>
        <taxon>Tanacetum</taxon>
    </lineage>
</organism>
<reference evidence="2" key="1">
    <citation type="journal article" date="2019" name="Sci. Rep.">
        <title>Draft genome of Tanacetum cinerariifolium, the natural source of mosquito coil.</title>
        <authorList>
            <person name="Yamashiro T."/>
            <person name="Shiraishi A."/>
            <person name="Satake H."/>
            <person name="Nakayama K."/>
        </authorList>
    </citation>
    <scope>NUCLEOTIDE SEQUENCE</scope>
</reference>
<evidence type="ECO:0000313" key="2">
    <source>
        <dbReference type="EMBL" id="GEU80315.1"/>
    </source>
</evidence>
<accession>A0A6L2N6N3</accession>
<dbReference type="AlphaFoldDB" id="A0A6L2N6N3"/>
<evidence type="ECO:0000256" key="1">
    <source>
        <dbReference type="SAM" id="MobiDB-lite"/>
    </source>
</evidence>
<name>A0A6L2N6N3_TANCI</name>
<protein>
    <submittedName>
        <fullName evidence="2">Uncharacterized protein</fullName>
    </submittedName>
</protein>
<dbReference type="EMBL" id="BKCJ010008054">
    <property type="protein sequence ID" value="GEU80315.1"/>
    <property type="molecule type" value="Genomic_DNA"/>
</dbReference>